<evidence type="ECO:0000313" key="2">
    <source>
        <dbReference type="Proteomes" id="UP000700596"/>
    </source>
</evidence>
<reference evidence="1" key="1">
    <citation type="journal article" date="2021" name="Nat. Commun.">
        <title>Genetic determinants of endophytism in the Arabidopsis root mycobiome.</title>
        <authorList>
            <person name="Mesny F."/>
            <person name="Miyauchi S."/>
            <person name="Thiergart T."/>
            <person name="Pickel B."/>
            <person name="Atanasova L."/>
            <person name="Karlsson M."/>
            <person name="Huettel B."/>
            <person name="Barry K.W."/>
            <person name="Haridas S."/>
            <person name="Chen C."/>
            <person name="Bauer D."/>
            <person name="Andreopoulos W."/>
            <person name="Pangilinan J."/>
            <person name="LaButti K."/>
            <person name="Riley R."/>
            <person name="Lipzen A."/>
            <person name="Clum A."/>
            <person name="Drula E."/>
            <person name="Henrissat B."/>
            <person name="Kohler A."/>
            <person name="Grigoriev I.V."/>
            <person name="Martin F.M."/>
            <person name="Hacquard S."/>
        </authorList>
    </citation>
    <scope>NUCLEOTIDE SEQUENCE</scope>
    <source>
        <strain evidence="1">MPI-CAGE-CH-0243</strain>
    </source>
</reference>
<gene>
    <name evidence="1" type="ORF">B0J11DRAFT_543878</name>
</gene>
<proteinExistence type="predicted"/>
<evidence type="ECO:0000313" key="1">
    <source>
        <dbReference type="EMBL" id="KAH7111123.1"/>
    </source>
</evidence>
<organism evidence="1 2">
    <name type="scientific">Dendryphion nanum</name>
    <dbReference type="NCBI Taxonomy" id="256645"/>
    <lineage>
        <taxon>Eukaryota</taxon>
        <taxon>Fungi</taxon>
        <taxon>Dikarya</taxon>
        <taxon>Ascomycota</taxon>
        <taxon>Pezizomycotina</taxon>
        <taxon>Dothideomycetes</taxon>
        <taxon>Pleosporomycetidae</taxon>
        <taxon>Pleosporales</taxon>
        <taxon>Torulaceae</taxon>
        <taxon>Dendryphion</taxon>
    </lineage>
</organism>
<comment type="caution">
    <text evidence="1">The sequence shown here is derived from an EMBL/GenBank/DDBJ whole genome shotgun (WGS) entry which is preliminary data.</text>
</comment>
<sequence length="147" mass="16511">MRENTELRVQVAAFQNIIGLLKSMSPDSAQHSLHHLLTSNDPVAILQALRGKFTGTVISEQDTVRASFPAVHSKCELELQVRHPIAYLTLDISSRAESLRLHFSSFYSLPNDPLLQSQPASAPSEDSFLLEQHRKYPIQLRTHVTIL</sequence>
<dbReference type="Proteomes" id="UP000700596">
    <property type="component" value="Unassembled WGS sequence"/>
</dbReference>
<protein>
    <submittedName>
        <fullName evidence="1">Uncharacterized protein</fullName>
    </submittedName>
</protein>
<dbReference type="AlphaFoldDB" id="A0A9P9I7U2"/>
<name>A0A9P9I7U2_9PLEO</name>
<keyword evidence="2" id="KW-1185">Reference proteome</keyword>
<dbReference type="EMBL" id="JAGMWT010000025">
    <property type="protein sequence ID" value="KAH7111123.1"/>
    <property type="molecule type" value="Genomic_DNA"/>
</dbReference>
<accession>A0A9P9I7U2</accession>